<dbReference type="InterPro" id="IPR012001">
    <property type="entry name" value="Thiamin_PyroP_enz_TPP-bd_dom"/>
</dbReference>
<dbReference type="Gene3D" id="3.40.50.1220">
    <property type="entry name" value="TPP-binding domain"/>
    <property type="match status" value="1"/>
</dbReference>
<dbReference type="Proteomes" id="UP001597519">
    <property type="component" value="Unassembled WGS sequence"/>
</dbReference>
<comment type="cofactor">
    <cofactor evidence="7">
        <name>Mg(2+)</name>
        <dbReference type="ChEBI" id="CHEBI:18420"/>
    </cofactor>
    <cofactor evidence="7">
        <name>Mn(2+)</name>
        <dbReference type="ChEBI" id="CHEBI:29035"/>
    </cofactor>
</comment>
<dbReference type="CDD" id="cd02009">
    <property type="entry name" value="TPP_SHCHC_synthase"/>
    <property type="match status" value="1"/>
</dbReference>
<feature type="domain" description="Thiamine pyrophosphate enzyme N-terminal TPP-binding" evidence="9">
    <location>
        <begin position="14"/>
        <end position="121"/>
    </location>
</feature>
<comment type="catalytic activity">
    <reaction evidence="7">
        <text>isochorismate + 2-oxoglutarate + H(+) = 5-enolpyruvoyl-6-hydroxy-2-succinyl-cyclohex-3-ene-1-carboxylate + CO2</text>
        <dbReference type="Rhea" id="RHEA:25593"/>
        <dbReference type="ChEBI" id="CHEBI:15378"/>
        <dbReference type="ChEBI" id="CHEBI:16526"/>
        <dbReference type="ChEBI" id="CHEBI:16810"/>
        <dbReference type="ChEBI" id="CHEBI:29780"/>
        <dbReference type="ChEBI" id="CHEBI:58818"/>
        <dbReference type="EC" id="2.2.1.9"/>
    </reaction>
</comment>
<protein>
    <recommendedName>
        <fullName evidence="7">2-succinyl-5-enolpyruvyl-6-hydroxy-3-cyclohexene-1-carboxylate synthase</fullName>
        <shortName evidence="7">SEPHCHC synthase</shortName>
        <ecNumber evidence="7">2.2.1.9</ecNumber>
    </recommendedName>
    <alternativeName>
        <fullName evidence="7">Menaquinone biosynthesis protein MenD</fullName>
    </alternativeName>
</protein>
<evidence type="ECO:0000256" key="4">
    <source>
        <dbReference type="ARBA" id="ARBA00022842"/>
    </source>
</evidence>
<keyword evidence="3 7" id="KW-0479">Metal-binding</keyword>
<evidence type="ECO:0000256" key="7">
    <source>
        <dbReference type="HAMAP-Rule" id="MF_01659"/>
    </source>
</evidence>
<dbReference type="SUPFAM" id="SSF52518">
    <property type="entry name" value="Thiamin diphosphate-binding fold (THDP-binding)"/>
    <property type="match status" value="2"/>
</dbReference>
<reference evidence="11" key="1">
    <citation type="journal article" date="2019" name="Int. J. Syst. Evol. Microbiol.">
        <title>The Global Catalogue of Microorganisms (GCM) 10K type strain sequencing project: providing services to taxonomists for standard genome sequencing and annotation.</title>
        <authorList>
            <consortium name="The Broad Institute Genomics Platform"/>
            <consortium name="The Broad Institute Genome Sequencing Center for Infectious Disease"/>
            <person name="Wu L."/>
            <person name="Ma J."/>
        </authorList>
    </citation>
    <scope>NUCLEOTIDE SEQUENCE [LARGE SCALE GENOMIC DNA]</scope>
    <source>
        <strain evidence="11">KCTC 33575</strain>
    </source>
</reference>
<keyword evidence="6 7" id="KW-0464">Manganese</keyword>
<dbReference type="PANTHER" id="PTHR42916">
    <property type="entry name" value="2-SUCCINYL-5-ENOLPYRUVYL-6-HYDROXY-3-CYCLOHEXENE-1-CARBOXYLATE SYNTHASE"/>
    <property type="match status" value="1"/>
</dbReference>
<evidence type="ECO:0000256" key="3">
    <source>
        <dbReference type="ARBA" id="ARBA00022723"/>
    </source>
</evidence>
<comment type="pathway">
    <text evidence="7">Quinol/quinone metabolism; 1,4-dihydroxy-2-naphthoate biosynthesis; 1,4-dihydroxy-2-naphthoate from chorismate: step 2/7.</text>
</comment>
<evidence type="ECO:0000313" key="11">
    <source>
        <dbReference type="Proteomes" id="UP001597519"/>
    </source>
</evidence>
<evidence type="ECO:0000256" key="6">
    <source>
        <dbReference type="ARBA" id="ARBA00023211"/>
    </source>
</evidence>
<keyword evidence="1 7" id="KW-0474">Menaquinone biosynthesis</keyword>
<comment type="caution">
    <text evidence="10">The sequence shown here is derived from an EMBL/GenBank/DDBJ whole genome shotgun (WGS) entry which is preliminary data.</text>
</comment>
<keyword evidence="4 7" id="KW-0460">Magnesium</keyword>
<organism evidence="10 11">
    <name type="scientific">Corticicoccus populi</name>
    <dbReference type="NCBI Taxonomy" id="1812821"/>
    <lineage>
        <taxon>Bacteria</taxon>
        <taxon>Bacillati</taxon>
        <taxon>Bacillota</taxon>
        <taxon>Bacilli</taxon>
        <taxon>Bacillales</taxon>
        <taxon>Staphylococcaceae</taxon>
        <taxon>Corticicoccus</taxon>
    </lineage>
</organism>
<dbReference type="InterPro" id="IPR029061">
    <property type="entry name" value="THDP-binding"/>
</dbReference>
<dbReference type="HAMAP" id="MF_01659">
    <property type="entry name" value="MenD"/>
    <property type="match status" value="1"/>
</dbReference>
<comment type="similarity">
    <text evidence="7">Belongs to the TPP enzyme family. MenD subfamily.</text>
</comment>
<dbReference type="Gene3D" id="3.40.50.970">
    <property type="match status" value="2"/>
</dbReference>
<name>A0ABW5WRR2_9STAP</name>
<feature type="domain" description="Thiamine pyrophosphate enzyme TPP-binding" evidence="8">
    <location>
        <begin position="402"/>
        <end position="516"/>
    </location>
</feature>
<evidence type="ECO:0000313" key="10">
    <source>
        <dbReference type="EMBL" id="MFD2828933.1"/>
    </source>
</evidence>
<evidence type="ECO:0000256" key="5">
    <source>
        <dbReference type="ARBA" id="ARBA00023052"/>
    </source>
</evidence>
<dbReference type="PIRSF" id="PIRSF004983">
    <property type="entry name" value="MenD"/>
    <property type="match status" value="1"/>
</dbReference>
<sequence>MSHKTALTEQIFTLVDMLYREGMTTVVTSPGSRSTPLALAAEIHPGIRTFIHPDERSAAFFALGLSKKDKQPVGLICTSGTAAANYTPAVAEADLSHIPLVILTADRPAELRDAGAPQAIIQNNMYQNYARYFTELPIAESGVPQGFILDNKVRRAAAFFGGTACGPVHFNIPIREPLMPDMNRVDLFHREPSRTLTRTVPDSIEALSGHILVILGETHTDLTDVKALDCDNVTVIADPRQHYRLHHSDVITNHDLIFLSLTDTQIQDLETQFDYIIRVGEPLTSKASNQFLKRTKIPQIVISEYDNIKTFPKEPVKVYTGDVQAILDQIITSGVPGSDFLTRVNEGIGDMIEKNVRHYGDEGRMMYEILNQLDDSHSIFLSSSMPIRDYERYDLKNVHRVYANRGANGIDGVVSTALGMSAGEKMTLIIGDVALYHDMNGLIMAKLEQLNINVIVFNNNGGGIFSFLPQYTHKEHFERLFGTPIDLNFRHTAALYGYPYTEVEDVEDITADLLNRDGRQIIEIRTDRTENLESHQALKNEIATKVQSID</sequence>
<dbReference type="Pfam" id="PF02775">
    <property type="entry name" value="TPP_enzyme_C"/>
    <property type="match status" value="1"/>
</dbReference>
<proteinExistence type="inferred from homology"/>
<evidence type="ECO:0000256" key="2">
    <source>
        <dbReference type="ARBA" id="ARBA00022679"/>
    </source>
</evidence>
<evidence type="ECO:0000256" key="1">
    <source>
        <dbReference type="ARBA" id="ARBA00022428"/>
    </source>
</evidence>
<comment type="function">
    <text evidence="7">Catalyzes the thiamine diphosphate-dependent decarboxylation of 2-oxoglutarate and the subsequent addition of the resulting succinic semialdehyde-thiamine pyrophosphate anion to isochorismate to yield 2-succinyl-5-enolpyruvyl-6-hydroxy-3-cyclohexene-1-carboxylate (SEPHCHC).</text>
</comment>
<dbReference type="CDD" id="cd07037">
    <property type="entry name" value="TPP_PYR_MenD"/>
    <property type="match status" value="1"/>
</dbReference>
<evidence type="ECO:0000259" key="9">
    <source>
        <dbReference type="Pfam" id="PF02776"/>
    </source>
</evidence>
<gene>
    <name evidence="7 10" type="primary">menD</name>
    <name evidence="10" type="ORF">ACFSX4_00545</name>
</gene>
<comment type="pathway">
    <text evidence="7">Quinol/quinone metabolism; menaquinone biosynthesis.</text>
</comment>
<dbReference type="InterPro" id="IPR011766">
    <property type="entry name" value="TPP_enzyme_TPP-bd"/>
</dbReference>
<keyword evidence="11" id="KW-1185">Reference proteome</keyword>
<dbReference type="RefSeq" id="WP_377770476.1">
    <property type="nucleotide sequence ID" value="NZ_JBHUOQ010000001.1"/>
</dbReference>
<keyword evidence="5 7" id="KW-0786">Thiamine pyrophosphate</keyword>
<dbReference type="InterPro" id="IPR004433">
    <property type="entry name" value="MenaQ_synth_MenD"/>
</dbReference>
<comment type="cofactor">
    <cofactor evidence="7">
        <name>thiamine diphosphate</name>
        <dbReference type="ChEBI" id="CHEBI:58937"/>
    </cofactor>
    <text evidence="7">Binds 1 thiamine pyrophosphate per subunit.</text>
</comment>
<dbReference type="PANTHER" id="PTHR42916:SF1">
    <property type="entry name" value="PROTEIN PHYLLO, CHLOROPLASTIC"/>
    <property type="match status" value="1"/>
</dbReference>
<dbReference type="GO" id="GO:0070204">
    <property type="term" value="F:2-succinyl-5-enolpyruvyl-6-hydroxy-3-cyclohexene-1-carboxylic-acid synthase activity"/>
    <property type="evidence" value="ECO:0007669"/>
    <property type="project" value="UniProtKB-EC"/>
</dbReference>
<keyword evidence="2 7" id="KW-0808">Transferase</keyword>
<evidence type="ECO:0000259" key="8">
    <source>
        <dbReference type="Pfam" id="PF02775"/>
    </source>
</evidence>
<comment type="subunit">
    <text evidence="7">Homodimer.</text>
</comment>
<dbReference type="Pfam" id="PF02776">
    <property type="entry name" value="TPP_enzyme_N"/>
    <property type="match status" value="1"/>
</dbReference>
<dbReference type="EMBL" id="JBHUOQ010000001">
    <property type="protein sequence ID" value="MFD2828933.1"/>
    <property type="molecule type" value="Genomic_DNA"/>
</dbReference>
<dbReference type="EC" id="2.2.1.9" evidence="7"/>
<accession>A0ABW5WRR2</accession>
<dbReference type="NCBIfam" id="TIGR00173">
    <property type="entry name" value="menD"/>
    <property type="match status" value="1"/>
</dbReference>